<dbReference type="Proteomes" id="UP000588491">
    <property type="component" value="Unassembled WGS sequence"/>
</dbReference>
<reference evidence="1 2" key="1">
    <citation type="submission" date="2020-04" db="EMBL/GenBank/DDBJ databases">
        <title>Bacillus sp. UniB3 isolated from commercial digestive syrup.</title>
        <authorList>
            <person name="Thorat V."/>
            <person name="Kirdat K."/>
            <person name="Tiwarekar B."/>
            <person name="Yadav A."/>
        </authorList>
    </citation>
    <scope>NUCLEOTIDE SEQUENCE [LARGE SCALE GENOMIC DNA]</scope>
    <source>
        <strain evidence="1 2">UniB3</strain>
    </source>
</reference>
<dbReference type="PANTHER" id="PTHR41271">
    <property type="entry name" value="DUF402 DOMAIN-CONTAINING PROTEIN"/>
    <property type="match status" value="1"/>
</dbReference>
<comment type="caution">
    <text evidence="1">The sequence shown here is derived from an EMBL/GenBank/DDBJ whole genome shotgun (WGS) entry which is preliminary data.</text>
</comment>
<dbReference type="RefSeq" id="WP_169188802.1">
    <property type="nucleotide sequence ID" value="NZ_JABBPK010000001.1"/>
</dbReference>
<dbReference type="PANTHER" id="PTHR41271:SF1">
    <property type="entry name" value="DUF402 DOMAIN-CONTAINING PROTEIN"/>
    <property type="match status" value="1"/>
</dbReference>
<keyword evidence="2" id="KW-1185">Reference proteome</keyword>
<protein>
    <submittedName>
        <fullName evidence="1">Uncharacterized protein</fullName>
    </submittedName>
</protein>
<name>A0A7Y0K9H9_9BACI</name>
<evidence type="ECO:0000313" key="1">
    <source>
        <dbReference type="EMBL" id="NMO78338.1"/>
    </source>
</evidence>
<accession>A0A7Y0K9H9</accession>
<evidence type="ECO:0000313" key="2">
    <source>
        <dbReference type="Proteomes" id="UP000588491"/>
    </source>
</evidence>
<organism evidence="1 2">
    <name type="scientific">Niallia alba</name>
    <dbReference type="NCBI Taxonomy" id="2729105"/>
    <lineage>
        <taxon>Bacteria</taxon>
        <taxon>Bacillati</taxon>
        <taxon>Bacillota</taxon>
        <taxon>Bacilli</taxon>
        <taxon>Bacillales</taxon>
        <taxon>Bacillaceae</taxon>
        <taxon>Niallia</taxon>
    </lineage>
</organism>
<gene>
    <name evidence="1" type="ORF">HHU08_15230</name>
</gene>
<dbReference type="EMBL" id="JABBPK010000001">
    <property type="protein sequence ID" value="NMO78338.1"/>
    <property type="molecule type" value="Genomic_DNA"/>
</dbReference>
<dbReference type="AlphaFoldDB" id="A0A7Y0K9H9"/>
<proteinExistence type="predicted"/>
<sequence>MSIKRKFGNYKGGDRILEKQYAQEFIKTEEFTGYVSLFHTIKIIKPLRKRYNQKEVCILGNGYMWLHQYPLHKNHAITTMFNKGCFLKDCCFFNRKNELFGKMEQPEYTKTPVGLVRQSEIQQAKRLRFLVGRKEAYWRMR</sequence>